<reference evidence="2" key="1">
    <citation type="journal article" date="2013" name="Mol. Plant Microbe Interact.">
        <title>Global aspects of pacC regulation of pathogenicity genes in Colletotrichum gloeosporioides as revealed by transcriptome analysis.</title>
        <authorList>
            <person name="Alkan N."/>
            <person name="Meng X."/>
            <person name="Friedlander G."/>
            <person name="Reuveni E."/>
            <person name="Sukno S."/>
            <person name="Sherman A."/>
            <person name="Thon M."/>
            <person name="Fluhr R."/>
            <person name="Prusky D."/>
        </authorList>
    </citation>
    <scope>NUCLEOTIDE SEQUENCE [LARGE SCALE GENOMIC DNA]</scope>
    <source>
        <strain evidence="2">Cg-14</strain>
    </source>
</reference>
<dbReference type="SUPFAM" id="SSF64484">
    <property type="entry name" value="beta and beta-prime subunits of DNA dependent RNA-polymerase"/>
    <property type="match status" value="1"/>
</dbReference>
<dbReference type="EMBL" id="AMYD01002116">
    <property type="protein sequence ID" value="EQB50159.1"/>
    <property type="molecule type" value="Genomic_DNA"/>
</dbReference>
<accession>T0KDI5</accession>
<protein>
    <submittedName>
        <fullName evidence="1">RNA polymerase Rpb1</fullName>
    </submittedName>
</protein>
<dbReference type="OrthoDB" id="2405767at2759"/>
<dbReference type="Proteomes" id="UP000015530">
    <property type="component" value="Unassembled WGS sequence"/>
</dbReference>
<evidence type="ECO:0000313" key="2">
    <source>
        <dbReference type="Proteomes" id="UP000015530"/>
    </source>
</evidence>
<sequence>MRTFHTGGVAGDDITQGLPRIQELFEARNPKGQATISEIDGVVAEINDLLTMHV</sequence>
<dbReference type="HOGENOM" id="CLU_3050198_0_0_1"/>
<comment type="caution">
    <text evidence="1">The sequence shown here is derived from an EMBL/GenBank/DDBJ whole genome shotgun (WGS) entry which is preliminary data.</text>
</comment>
<evidence type="ECO:0000313" key="1">
    <source>
        <dbReference type="EMBL" id="EQB50159.1"/>
    </source>
</evidence>
<dbReference type="Gene3D" id="1.10.1790.20">
    <property type="match status" value="1"/>
</dbReference>
<proteinExistence type="predicted"/>
<name>T0KDI5_COLGC</name>
<dbReference type="Gene3D" id="2.40.50.100">
    <property type="match status" value="1"/>
</dbReference>
<organism evidence="1 2">
    <name type="scientific">Colletotrichum gloeosporioides (strain Cg-14)</name>
    <name type="common">Anthracnose fungus</name>
    <name type="synonym">Glomerella cingulata</name>
    <dbReference type="NCBI Taxonomy" id="1237896"/>
    <lineage>
        <taxon>Eukaryota</taxon>
        <taxon>Fungi</taxon>
        <taxon>Dikarya</taxon>
        <taxon>Ascomycota</taxon>
        <taxon>Pezizomycotina</taxon>
        <taxon>Sordariomycetes</taxon>
        <taxon>Hypocreomycetidae</taxon>
        <taxon>Glomerellales</taxon>
        <taxon>Glomerellaceae</taxon>
        <taxon>Colletotrichum</taxon>
        <taxon>Colletotrichum gloeosporioides species complex</taxon>
    </lineage>
</organism>
<dbReference type="AlphaFoldDB" id="T0KDI5"/>
<gene>
    <name evidence="1" type="ORF">CGLO_10420</name>
</gene>